<dbReference type="Gene3D" id="3.30.559.10">
    <property type="entry name" value="Chloramphenicol acetyltransferase-like domain"/>
    <property type="match status" value="2"/>
</dbReference>
<evidence type="ECO:0000313" key="7">
    <source>
        <dbReference type="Proteomes" id="UP001630127"/>
    </source>
</evidence>
<dbReference type="EMBL" id="JBJUIK010000011">
    <property type="protein sequence ID" value="KAL3512591.1"/>
    <property type="molecule type" value="Genomic_DNA"/>
</dbReference>
<evidence type="ECO:0000256" key="5">
    <source>
        <dbReference type="ARBA" id="ARBA00023315"/>
    </source>
</evidence>
<dbReference type="Proteomes" id="UP001630127">
    <property type="component" value="Unassembled WGS sequence"/>
</dbReference>
<proteinExistence type="inferred from homology"/>
<comment type="caution">
    <text evidence="6">The sequence shown here is derived from an EMBL/GenBank/DDBJ whole genome shotgun (WGS) entry which is preliminary data.</text>
</comment>
<evidence type="ECO:0000256" key="4">
    <source>
        <dbReference type="ARBA" id="ARBA00022679"/>
    </source>
</evidence>
<accession>A0ABD2Z188</accession>
<keyword evidence="4" id="KW-0808">Transferase</keyword>
<keyword evidence="5" id="KW-0012">Acyltransferase</keyword>
<evidence type="ECO:0000256" key="2">
    <source>
        <dbReference type="ARBA" id="ARBA00011245"/>
    </source>
</evidence>
<reference evidence="6 7" key="1">
    <citation type="submission" date="2024-11" db="EMBL/GenBank/DDBJ databases">
        <title>A near-complete genome assembly of Cinchona calisaya.</title>
        <authorList>
            <person name="Lian D.C."/>
            <person name="Zhao X.W."/>
            <person name="Wei L."/>
        </authorList>
    </citation>
    <scope>NUCLEOTIDE SEQUENCE [LARGE SCALE GENOMIC DNA]</scope>
    <source>
        <tissue evidence="6">Nenye</tissue>
    </source>
</reference>
<dbReference type="Pfam" id="PF02458">
    <property type="entry name" value="Transferase"/>
    <property type="match status" value="1"/>
</dbReference>
<evidence type="ECO:0000256" key="1">
    <source>
        <dbReference type="ARBA" id="ARBA00009861"/>
    </source>
</evidence>
<keyword evidence="3" id="KW-0017">Alkaloid metabolism</keyword>
<protein>
    <recommendedName>
        <fullName evidence="8">Vinorine synthase</fullName>
    </recommendedName>
</protein>
<comment type="subunit">
    <text evidence="2">Monomer.</text>
</comment>
<sequence length="440" mass="49949">MVVNMEIISKEMIKPSTPTPHNLKIYNLSFLDQIAPSHYFPLIFFYQSNLNSNIIDHSQKSQQLKSSLSFALTKFYPLAGRLNIGSLSIECNDAGASYNEAKVHAQLLEVMEHGKIEDLNQYLPLNPHDGWRDFEEKILLAIQINYFDCGGIAIGVCMSHKIADGTSLVMFMTSWAAICQGDAKLVLQPNFDLASHYFPPNYLSICGNKPHKGIEKEKFVAKRFVFDKEKLEKLKKEVVSSSLESDQVKEKITRVEAVTAFLWKRFMVVGKSKLGSENLYVALHALNLRPRMSPPLSDLAFGNLWRFVLAISSSSSDRTADNYNDLVLQLRNGITEVNNECLNHAEKNLDYINKSLELFSKGENMQICTFSSWCRFPIYDVDFGWGVKPIWVCTTAIPFKDAVILMPTRSGDGIEAWVNMLEDEFEMLQNDEEFTSLLVH</sequence>
<evidence type="ECO:0000256" key="3">
    <source>
        <dbReference type="ARBA" id="ARBA00022589"/>
    </source>
</evidence>
<dbReference type="AlphaFoldDB" id="A0ABD2Z188"/>
<keyword evidence="7" id="KW-1185">Reference proteome</keyword>
<dbReference type="PANTHER" id="PTHR31623:SF110">
    <property type="entry name" value="VINORINE SYNTHASE-LIKE"/>
    <property type="match status" value="1"/>
</dbReference>
<evidence type="ECO:0000313" key="6">
    <source>
        <dbReference type="EMBL" id="KAL3512591.1"/>
    </source>
</evidence>
<evidence type="ECO:0008006" key="8">
    <source>
        <dbReference type="Google" id="ProtNLM"/>
    </source>
</evidence>
<organism evidence="6 7">
    <name type="scientific">Cinchona calisaya</name>
    <dbReference type="NCBI Taxonomy" id="153742"/>
    <lineage>
        <taxon>Eukaryota</taxon>
        <taxon>Viridiplantae</taxon>
        <taxon>Streptophyta</taxon>
        <taxon>Embryophyta</taxon>
        <taxon>Tracheophyta</taxon>
        <taxon>Spermatophyta</taxon>
        <taxon>Magnoliopsida</taxon>
        <taxon>eudicotyledons</taxon>
        <taxon>Gunneridae</taxon>
        <taxon>Pentapetalae</taxon>
        <taxon>asterids</taxon>
        <taxon>lamiids</taxon>
        <taxon>Gentianales</taxon>
        <taxon>Rubiaceae</taxon>
        <taxon>Cinchonoideae</taxon>
        <taxon>Cinchoneae</taxon>
        <taxon>Cinchona</taxon>
    </lineage>
</organism>
<dbReference type="GO" id="GO:0016746">
    <property type="term" value="F:acyltransferase activity"/>
    <property type="evidence" value="ECO:0007669"/>
    <property type="project" value="UniProtKB-KW"/>
</dbReference>
<dbReference type="PANTHER" id="PTHR31623">
    <property type="entry name" value="F21J9.9"/>
    <property type="match status" value="1"/>
</dbReference>
<dbReference type="InterPro" id="IPR023213">
    <property type="entry name" value="CAT-like_dom_sf"/>
</dbReference>
<gene>
    <name evidence="6" type="ORF">ACH5RR_025308</name>
</gene>
<name>A0ABD2Z188_9GENT</name>
<dbReference type="GO" id="GO:0009820">
    <property type="term" value="P:alkaloid metabolic process"/>
    <property type="evidence" value="ECO:0007669"/>
    <property type="project" value="UniProtKB-KW"/>
</dbReference>
<comment type="similarity">
    <text evidence="1">Belongs to the plant acyltransferase family.</text>
</comment>